<evidence type="ECO:0000256" key="1">
    <source>
        <dbReference type="ARBA" id="ARBA00001911"/>
    </source>
</evidence>
<dbReference type="AlphaFoldDB" id="A0A1F7I102"/>
<dbReference type="SUPFAM" id="SSF51735">
    <property type="entry name" value="NAD(P)-binding Rossmann-fold domains"/>
    <property type="match status" value="1"/>
</dbReference>
<dbReference type="EMBL" id="MGAA01000028">
    <property type="protein sequence ID" value="OGK37060.1"/>
    <property type="molecule type" value="Genomic_DNA"/>
</dbReference>
<evidence type="ECO:0000256" key="10">
    <source>
        <dbReference type="ARBA" id="ARBA00023180"/>
    </source>
</evidence>
<feature type="domain" description="NAD-dependent epimerase/dehydratase" evidence="13">
    <location>
        <begin position="3"/>
        <end position="245"/>
    </location>
</feature>
<dbReference type="GO" id="GO:0048040">
    <property type="term" value="F:UDP-glucuronate decarboxylase activity"/>
    <property type="evidence" value="ECO:0007669"/>
    <property type="project" value="TreeGrafter"/>
</dbReference>
<dbReference type="InterPro" id="IPR001509">
    <property type="entry name" value="Epimerase_deHydtase"/>
</dbReference>
<dbReference type="GO" id="GO:0042732">
    <property type="term" value="P:D-xylose metabolic process"/>
    <property type="evidence" value="ECO:0007669"/>
    <property type="project" value="InterPro"/>
</dbReference>
<comment type="subcellular location">
    <subcellularLocation>
        <location evidence="2">Golgi apparatus membrane</location>
        <topology evidence="2">Single-pass type II membrane protein</topology>
    </subcellularLocation>
    <subcellularLocation>
        <location evidence="12">Golgi apparatus</location>
        <location evidence="12">Golgi stack membrane</location>
    </subcellularLocation>
</comment>
<evidence type="ECO:0000259" key="13">
    <source>
        <dbReference type="Pfam" id="PF01370"/>
    </source>
</evidence>
<keyword evidence="10" id="KW-0325">Glycoprotein</keyword>
<keyword evidence="3" id="KW-0812">Transmembrane</keyword>
<reference evidence="14 15" key="1">
    <citation type="journal article" date="2016" name="Nat. Commun.">
        <title>Thousands of microbial genomes shed light on interconnected biogeochemical processes in an aquifer system.</title>
        <authorList>
            <person name="Anantharaman K."/>
            <person name="Brown C.T."/>
            <person name="Hug L.A."/>
            <person name="Sharon I."/>
            <person name="Castelle C.J."/>
            <person name="Probst A.J."/>
            <person name="Thomas B.C."/>
            <person name="Singh A."/>
            <person name="Wilkins M.J."/>
            <person name="Karaoz U."/>
            <person name="Brodie E.L."/>
            <person name="Williams K.H."/>
            <person name="Hubbard S.S."/>
            <person name="Banfield J.F."/>
        </authorList>
    </citation>
    <scope>NUCLEOTIDE SEQUENCE [LARGE SCALE GENOMIC DNA]</scope>
</reference>
<keyword evidence="7" id="KW-0520">NAD</keyword>
<dbReference type="FunFam" id="3.40.50.720:FF:000065">
    <property type="entry name" value="UDP-glucuronic acid decarboxylase 1"/>
    <property type="match status" value="1"/>
</dbReference>
<keyword evidence="6" id="KW-1133">Transmembrane helix</keyword>
<organism evidence="14 15">
    <name type="scientific">Candidatus Roizmanbacteria bacterium RIFCSPHIGHO2_12_FULL_39_8</name>
    <dbReference type="NCBI Taxonomy" id="1802050"/>
    <lineage>
        <taxon>Bacteria</taxon>
        <taxon>Candidatus Roizmaniibacteriota</taxon>
    </lineage>
</organism>
<evidence type="ECO:0000313" key="15">
    <source>
        <dbReference type="Proteomes" id="UP000178853"/>
    </source>
</evidence>
<evidence type="ECO:0000256" key="2">
    <source>
        <dbReference type="ARBA" id="ARBA00004323"/>
    </source>
</evidence>
<evidence type="ECO:0000256" key="4">
    <source>
        <dbReference type="ARBA" id="ARBA00022793"/>
    </source>
</evidence>
<dbReference type="InterPro" id="IPR036291">
    <property type="entry name" value="NAD(P)-bd_dom_sf"/>
</dbReference>
<dbReference type="Pfam" id="PF01370">
    <property type="entry name" value="Epimerase"/>
    <property type="match status" value="1"/>
</dbReference>
<protein>
    <submittedName>
        <fullName evidence="14">NAD-dependent dehydratase</fullName>
    </submittedName>
</protein>
<keyword evidence="11" id="KW-0456">Lyase</keyword>
<evidence type="ECO:0000256" key="6">
    <source>
        <dbReference type="ARBA" id="ARBA00022989"/>
    </source>
</evidence>
<keyword evidence="4" id="KW-0210">Decarboxylase</keyword>
<gene>
    <name evidence="14" type="ORF">A3F60_02345</name>
</gene>
<comment type="caution">
    <text evidence="14">The sequence shown here is derived from an EMBL/GenBank/DDBJ whole genome shotgun (WGS) entry which is preliminary data.</text>
</comment>
<evidence type="ECO:0000256" key="12">
    <source>
        <dbReference type="ARBA" id="ARBA00037859"/>
    </source>
</evidence>
<accession>A0A1F7I102</accession>
<dbReference type="GO" id="GO:0070403">
    <property type="term" value="F:NAD+ binding"/>
    <property type="evidence" value="ECO:0007669"/>
    <property type="project" value="InterPro"/>
</dbReference>
<sequence>MKILVAGGAGFIGSHLCEKLLMEGHEVICVDNLITGSEKNVNHFKKDKKFILLKHDVTLPLAQNMHADAVFHLASPASPNHHSLLSYHNLPMETMLVNTIGTLELLKFVMQNEAKFLFASSSEVYGDPLEHPQKETYFGNVSAVGPRSVYDEAKRFGETITFHFFRKYKIDIRIARIFNTYGPKMLKDDMRMIITFILEALQGRPITLFGDGQQTRSLCYVDDMIDGLNRLMFLPNTRGEIINLGSTNEHTVLEYAEMIKKITKSKSLIVFSEKLPQDDPKKRKPDITQAQKILDWQPHIKLEEGLGKMIDYCKKNIL</sequence>
<evidence type="ECO:0000256" key="8">
    <source>
        <dbReference type="ARBA" id="ARBA00023034"/>
    </source>
</evidence>
<keyword evidence="9" id="KW-0472">Membrane</keyword>
<evidence type="ECO:0000313" key="14">
    <source>
        <dbReference type="EMBL" id="OGK37060.1"/>
    </source>
</evidence>
<dbReference type="Gene3D" id="3.40.50.720">
    <property type="entry name" value="NAD(P)-binding Rossmann-like Domain"/>
    <property type="match status" value="1"/>
</dbReference>
<evidence type="ECO:0000256" key="9">
    <source>
        <dbReference type="ARBA" id="ARBA00023136"/>
    </source>
</evidence>
<evidence type="ECO:0000256" key="5">
    <source>
        <dbReference type="ARBA" id="ARBA00022968"/>
    </source>
</evidence>
<evidence type="ECO:0000256" key="7">
    <source>
        <dbReference type="ARBA" id="ARBA00023027"/>
    </source>
</evidence>
<keyword evidence="5" id="KW-0735">Signal-anchor</keyword>
<dbReference type="PANTHER" id="PTHR43078:SF6">
    <property type="entry name" value="UDP-GLUCURONIC ACID DECARBOXYLASE 1"/>
    <property type="match status" value="1"/>
</dbReference>
<dbReference type="UniPathway" id="UPA00796">
    <property type="reaction ID" value="UER00771"/>
</dbReference>
<keyword evidence="8" id="KW-0333">Golgi apparatus</keyword>
<proteinExistence type="predicted"/>
<comment type="cofactor">
    <cofactor evidence="1">
        <name>NAD(+)</name>
        <dbReference type="ChEBI" id="CHEBI:57540"/>
    </cofactor>
</comment>
<dbReference type="GO" id="GO:0005737">
    <property type="term" value="C:cytoplasm"/>
    <property type="evidence" value="ECO:0007669"/>
    <property type="project" value="TreeGrafter"/>
</dbReference>
<evidence type="ECO:0000256" key="3">
    <source>
        <dbReference type="ARBA" id="ARBA00022692"/>
    </source>
</evidence>
<dbReference type="Proteomes" id="UP000178853">
    <property type="component" value="Unassembled WGS sequence"/>
</dbReference>
<name>A0A1F7I102_9BACT</name>
<evidence type="ECO:0000256" key="11">
    <source>
        <dbReference type="ARBA" id="ARBA00023239"/>
    </source>
</evidence>
<dbReference type="PANTHER" id="PTHR43078">
    <property type="entry name" value="UDP-GLUCURONIC ACID DECARBOXYLASE-RELATED"/>
    <property type="match status" value="1"/>
</dbReference>
<dbReference type="InterPro" id="IPR044516">
    <property type="entry name" value="UXS-like"/>
</dbReference>
<dbReference type="GO" id="GO:0033320">
    <property type="term" value="P:UDP-D-xylose biosynthetic process"/>
    <property type="evidence" value="ECO:0007669"/>
    <property type="project" value="UniProtKB-UniPathway"/>
</dbReference>